<protein>
    <submittedName>
        <fullName evidence="2">AAA family ATPase</fullName>
    </submittedName>
</protein>
<evidence type="ECO:0000259" key="1">
    <source>
        <dbReference type="SMART" id="SM00382"/>
    </source>
</evidence>
<dbReference type="SMART" id="SM00382">
    <property type="entry name" value="AAA"/>
    <property type="match status" value="1"/>
</dbReference>
<gene>
    <name evidence="2" type="ORF">GRI32_04825</name>
</gene>
<evidence type="ECO:0000313" key="2">
    <source>
        <dbReference type="EMBL" id="MXO88059.1"/>
    </source>
</evidence>
<dbReference type="PANTHER" id="PTHR46411">
    <property type="entry name" value="FAMILY ATPASE, PUTATIVE-RELATED"/>
    <property type="match status" value="1"/>
</dbReference>
<reference evidence="2 3" key="1">
    <citation type="submission" date="2019-12" db="EMBL/GenBank/DDBJ databases">
        <title>Genomic-based taxomic classification of the family Erythrobacteraceae.</title>
        <authorList>
            <person name="Xu L."/>
        </authorList>
    </citation>
    <scope>NUCLEOTIDE SEQUENCE [LARGE SCALE GENOMIC DNA]</scope>
    <source>
        <strain evidence="2 3">JCM 16339</strain>
    </source>
</reference>
<dbReference type="GO" id="GO:0016887">
    <property type="term" value="F:ATP hydrolysis activity"/>
    <property type="evidence" value="ECO:0007669"/>
    <property type="project" value="InterPro"/>
</dbReference>
<dbReference type="InterPro" id="IPR054472">
    <property type="entry name" value="WHD"/>
</dbReference>
<dbReference type="SUPFAM" id="SSF52540">
    <property type="entry name" value="P-loop containing nucleoside triphosphate hydrolases"/>
    <property type="match status" value="1"/>
</dbReference>
<dbReference type="Proteomes" id="UP000435243">
    <property type="component" value="Unassembled WGS sequence"/>
</dbReference>
<dbReference type="InterPro" id="IPR003593">
    <property type="entry name" value="AAA+_ATPase"/>
</dbReference>
<dbReference type="PANTHER" id="PTHR46411:SF3">
    <property type="entry name" value="AAA+ ATPASE DOMAIN-CONTAINING PROTEIN"/>
    <property type="match status" value="1"/>
</dbReference>
<evidence type="ECO:0000313" key="3">
    <source>
        <dbReference type="Proteomes" id="UP000435243"/>
    </source>
</evidence>
<proteinExistence type="predicted"/>
<dbReference type="CDD" id="cd19481">
    <property type="entry name" value="RecA-like_protease"/>
    <property type="match status" value="1"/>
</dbReference>
<dbReference type="RefSeq" id="WP_160589997.1">
    <property type="nucleotide sequence ID" value="NZ_BAAAFP010000002.1"/>
</dbReference>
<dbReference type="EMBL" id="WTYY01000002">
    <property type="protein sequence ID" value="MXO88059.1"/>
    <property type="molecule type" value="Genomic_DNA"/>
</dbReference>
<dbReference type="InterPro" id="IPR027417">
    <property type="entry name" value="P-loop_NTPase"/>
</dbReference>
<accession>A0A844ZR23</accession>
<dbReference type="GO" id="GO:0005524">
    <property type="term" value="F:ATP binding"/>
    <property type="evidence" value="ECO:0007669"/>
    <property type="project" value="InterPro"/>
</dbReference>
<dbReference type="InterPro" id="IPR003959">
    <property type="entry name" value="ATPase_AAA_core"/>
</dbReference>
<comment type="caution">
    <text evidence="2">The sequence shown here is derived from an EMBL/GenBank/DDBJ whole genome shotgun (WGS) entry which is preliminary data.</text>
</comment>
<name>A0A844ZR23_9SPHN</name>
<sequence>MNAPLENIAKKALVEDLRRIRQMLAAYAGGDVDAVRQGEPPLRFSTLDGASSPTPLAWLMQIFGLTEFEADILLLCAAMELDAECAHQVVRLQDGATPTFSLALAAFPGAHWSALLPDAPLRSWRLLHVEKDMPITTATLRIDERILHYLVGLSSRDPGTESQMKLVEADLELTPGHRQLALNIASSWREATQAAEAPPSIMLRGGDPVLKRAIIAAAAAKLGYCVHEIRLRDLPADRHELAVLIRQVEREALISSSWIMLAAGNGAIEGEARERLDLVLAHATLPVTVSCGEAPDGEQRLAGFGVPAVPPAERLELWRQLLPPGVVAERAMAQLGFQFDLSVAAMRAAIMEARAQTGSDEPLDKALWRACRDQARSSMPPSVRRQEPRADWNSLMLPARERDLLRTIAQQVAARAAVHGTWGMGASGAGGIGISALFAGPSGTGKTLAAEVLANELQLDLYRIDLSMVVSKYIGETEENLRALFDAAEKGGAILLFDEADALFGKRSEVKDSQDRHANMEVSYLLQRMESYGGLAILTSNLKDNLDEAFLRRLRFIIDFPFPDGPARKAIWRAAFPAQTPLDGVDFDRLAKLHLAGGSIRNIALNAAFLAAHQGCAITMSHIEQSARLEYEKLGRAPGDEELGGW</sequence>
<feature type="domain" description="AAA+ ATPase" evidence="1">
    <location>
        <begin position="432"/>
        <end position="564"/>
    </location>
</feature>
<dbReference type="OrthoDB" id="7438987at2"/>
<dbReference type="AlphaFoldDB" id="A0A844ZR23"/>
<dbReference type="Pfam" id="PF00004">
    <property type="entry name" value="AAA"/>
    <property type="match status" value="1"/>
</dbReference>
<dbReference type="Pfam" id="PF22977">
    <property type="entry name" value="WHD"/>
    <property type="match status" value="1"/>
</dbReference>
<keyword evidence="3" id="KW-1185">Reference proteome</keyword>
<organism evidence="2 3">
    <name type="scientific">Alteraurantiacibacter aestuarii</name>
    <dbReference type="NCBI Taxonomy" id="650004"/>
    <lineage>
        <taxon>Bacteria</taxon>
        <taxon>Pseudomonadati</taxon>
        <taxon>Pseudomonadota</taxon>
        <taxon>Alphaproteobacteria</taxon>
        <taxon>Sphingomonadales</taxon>
        <taxon>Erythrobacteraceae</taxon>
        <taxon>Alteraurantiacibacter</taxon>
    </lineage>
</organism>
<dbReference type="Gene3D" id="3.40.50.300">
    <property type="entry name" value="P-loop containing nucleotide triphosphate hydrolases"/>
    <property type="match status" value="1"/>
</dbReference>